<reference evidence="4 5" key="1">
    <citation type="journal article" date="2016" name="Nat. Commun.">
        <title>Thousands of microbial genomes shed light on interconnected biogeochemical processes in an aquifer system.</title>
        <authorList>
            <person name="Anantharaman K."/>
            <person name="Brown C.T."/>
            <person name="Hug L.A."/>
            <person name="Sharon I."/>
            <person name="Castelle C.J."/>
            <person name="Probst A.J."/>
            <person name="Thomas B.C."/>
            <person name="Singh A."/>
            <person name="Wilkins M.J."/>
            <person name="Karaoz U."/>
            <person name="Brodie E.L."/>
            <person name="Williams K.H."/>
            <person name="Hubbard S.S."/>
            <person name="Banfield J.F."/>
        </authorList>
    </citation>
    <scope>NUCLEOTIDE SEQUENCE [LARGE SCALE GENOMIC DNA]</scope>
</reference>
<organism evidence="4 5">
    <name type="scientific">Candidatus Woesebacteria bacterium RIFCSPHIGHO2_01_FULL_37_10</name>
    <dbReference type="NCBI Taxonomy" id="1802489"/>
    <lineage>
        <taxon>Bacteria</taxon>
        <taxon>Candidatus Woeseibacteriota</taxon>
    </lineage>
</organism>
<dbReference type="AlphaFoldDB" id="A0A1F7XUY4"/>
<evidence type="ECO:0000259" key="3">
    <source>
        <dbReference type="Pfam" id="PF26514"/>
    </source>
</evidence>
<keyword evidence="1" id="KW-0812">Transmembrane</keyword>
<sequence length="389" mass="40912">MKKFILLSIVSLLFAFGNSSVNASNIDTRTQRVTKLPRGEKIEKDFYVTAGEVVEIAGEVKGDVLVAGGQLLVSGKVDGDLIAAGGTLDISGEVTQNIRAAGGEIVINGIVGRNLSVAGGNVRIASPGVIKGSAVIFGGNISLDAPVSGDVFLASGNANLSGEIDGDIEGYVGTLIVTSEAKINGNLEYTSDTEAEVDKDASISGKILRKSPPLRMAPDTTSVNGIVKEFAKASLFFKLIGFISASILGLILIKYAPNYLSATALYIEKNMLKSFGLGFLLLILTPVLFIVLLITLVGMPLAFISLFIYIIFIYLSKIFIAFTIGMKISEGYVKNINIKYLIGLTAFYIITLIPVAGSILSFLALCIGLGASLASITNVLSKAGKNNII</sequence>
<feature type="chain" id="PRO_5009533763" description="DUF8173 domain-containing protein" evidence="2">
    <location>
        <begin position="24"/>
        <end position="389"/>
    </location>
</feature>
<name>A0A1F7XUY4_9BACT</name>
<dbReference type="EMBL" id="MGGB01000031">
    <property type="protein sequence ID" value="OGM18854.1"/>
    <property type="molecule type" value="Genomic_DNA"/>
</dbReference>
<feature type="transmembrane region" description="Helical" evidence="1">
    <location>
        <begin position="274"/>
        <end position="297"/>
    </location>
</feature>
<feature type="transmembrane region" description="Helical" evidence="1">
    <location>
        <begin position="303"/>
        <end position="326"/>
    </location>
</feature>
<feature type="transmembrane region" description="Helical" evidence="1">
    <location>
        <begin position="235"/>
        <end position="253"/>
    </location>
</feature>
<accession>A0A1F7XUY4</accession>
<dbReference type="Proteomes" id="UP000178446">
    <property type="component" value="Unassembled WGS sequence"/>
</dbReference>
<keyword evidence="1" id="KW-0472">Membrane</keyword>
<dbReference type="InterPro" id="IPR058486">
    <property type="entry name" value="DUF8173"/>
</dbReference>
<feature type="transmembrane region" description="Helical" evidence="1">
    <location>
        <begin position="338"/>
        <end position="356"/>
    </location>
</feature>
<keyword evidence="2" id="KW-0732">Signal</keyword>
<proteinExistence type="predicted"/>
<dbReference type="Pfam" id="PF26514">
    <property type="entry name" value="DUF8173"/>
    <property type="match status" value="1"/>
</dbReference>
<feature type="domain" description="DUF8173" evidence="3">
    <location>
        <begin position="237"/>
        <end position="372"/>
    </location>
</feature>
<evidence type="ECO:0000256" key="1">
    <source>
        <dbReference type="SAM" id="Phobius"/>
    </source>
</evidence>
<feature type="signal peptide" evidence="2">
    <location>
        <begin position="1"/>
        <end position="23"/>
    </location>
</feature>
<gene>
    <name evidence="4" type="ORF">A2685_01025</name>
</gene>
<evidence type="ECO:0000313" key="4">
    <source>
        <dbReference type="EMBL" id="OGM18854.1"/>
    </source>
</evidence>
<comment type="caution">
    <text evidence="4">The sequence shown here is derived from an EMBL/GenBank/DDBJ whole genome shotgun (WGS) entry which is preliminary data.</text>
</comment>
<evidence type="ECO:0000256" key="2">
    <source>
        <dbReference type="SAM" id="SignalP"/>
    </source>
</evidence>
<evidence type="ECO:0000313" key="5">
    <source>
        <dbReference type="Proteomes" id="UP000178446"/>
    </source>
</evidence>
<protein>
    <recommendedName>
        <fullName evidence="3">DUF8173 domain-containing protein</fullName>
    </recommendedName>
</protein>
<feature type="transmembrane region" description="Helical" evidence="1">
    <location>
        <begin position="362"/>
        <end position="380"/>
    </location>
</feature>
<keyword evidence="1" id="KW-1133">Transmembrane helix</keyword>